<reference evidence="2" key="1">
    <citation type="journal article" date="2017" name="Science">
        <title>Giant viruses with an expanded complement of translation system components.</title>
        <authorList>
            <person name="Schulz F."/>
            <person name="Yutin N."/>
            <person name="Ivanova N.N."/>
            <person name="Ortega D.R."/>
            <person name="Lee T.K."/>
            <person name="Vierheilig J."/>
            <person name="Daims H."/>
            <person name="Horn M."/>
            <person name="Wagner M."/>
            <person name="Jensen G.J."/>
            <person name="Kyrpides N.C."/>
            <person name="Koonin E.V."/>
            <person name="Woyke T."/>
        </authorList>
    </citation>
    <scope>NUCLEOTIDE SEQUENCE</scope>
    <source>
        <strain evidence="2">ILV1</strain>
    </source>
</reference>
<name>A0A1V0SDX2_9VIRU</name>
<sequence length="243" mass="27847">MGGLKAQSTVNMHKIDENIKIIELIKNIPDEKLEECIKELSLEPDAIPLIFFAIIEKGNIKITESLSNMITNQSYLMQARSHAAECGHLEIVKFLTEKYNLSFSKTALYNAAHTCNLEIVEYFNEKYPKEMTTYEIIQSVLYFAIKNESSDGIDILSSLLGHVPQPVIEIDQLKLNDIKKQNRKIALEKSIDDEQKAIQQAFQEALVKSKEMTISQELDYDEYDEMEISEDQNHEGSYDDSNE</sequence>
<dbReference type="InterPro" id="IPR036770">
    <property type="entry name" value="Ankyrin_rpt-contain_sf"/>
</dbReference>
<organism evidence="2">
    <name type="scientific">Indivirus ILV1</name>
    <dbReference type="NCBI Taxonomy" id="1977633"/>
    <lineage>
        <taxon>Viruses</taxon>
        <taxon>Varidnaviria</taxon>
        <taxon>Bamfordvirae</taxon>
        <taxon>Nucleocytoviricota</taxon>
        <taxon>Megaviricetes</taxon>
        <taxon>Imitervirales</taxon>
        <taxon>Mimiviridae</taxon>
        <taxon>Klosneuvirinae</taxon>
        <taxon>Indivirus</taxon>
    </lineage>
</organism>
<dbReference type="SUPFAM" id="SSF140860">
    <property type="entry name" value="Pseudo ankyrin repeat-like"/>
    <property type="match status" value="1"/>
</dbReference>
<evidence type="ECO:0000256" key="1">
    <source>
        <dbReference type="SAM" id="MobiDB-lite"/>
    </source>
</evidence>
<dbReference type="EMBL" id="KY684089">
    <property type="protein sequence ID" value="ARF09920.1"/>
    <property type="molecule type" value="Genomic_DNA"/>
</dbReference>
<accession>A0A1V0SDX2</accession>
<gene>
    <name evidence="2" type="ORF">Indivirus_5_43</name>
</gene>
<protein>
    <submittedName>
        <fullName evidence="2">Uncharacterized protein</fullName>
    </submittedName>
</protein>
<feature type="region of interest" description="Disordered" evidence="1">
    <location>
        <begin position="218"/>
        <end position="243"/>
    </location>
</feature>
<proteinExistence type="predicted"/>
<dbReference type="Pfam" id="PF12796">
    <property type="entry name" value="Ank_2"/>
    <property type="match status" value="1"/>
</dbReference>
<dbReference type="Gene3D" id="1.25.40.20">
    <property type="entry name" value="Ankyrin repeat-containing domain"/>
    <property type="match status" value="1"/>
</dbReference>
<feature type="compositionally biased region" description="Acidic residues" evidence="1">
    <location>
        <begin position="218"/>
        <end position="230"/>
    </location>
</feature>
<dbReference type="InterPro" id="IPR002110">
    <property type="entry name" value="Ankyrin_rpt"/>
</dbReference>
<evidence type="ECO:0000313" key="2">
    <source>
        <dbReference type="EMBL" id="ARF09920.1"/>
    </source>
</evidence>